<dbReference type="EMBL" id="BAABBE010000031">
    <property type="protein sequence ID" value="GAA3676655.1"/>
    <property type="molecule type" value="Genomic_DNA"/>
</dbReference>
<comment type="caution">
    <text evidence="2">The sequence shown here is derived from an EMBL/GenBank/DDBJ whole genome shotgun (WGS) entry which is preliminary data.</text>
</comment>
<dbReference type="PROSITE" id="PS50943">
    <property type="entry name" value="HTH_CROC1"/>
    <property type="match status" value="1"/>
</dbReference>
<evidence type="ECO:0000259" key="1">
    <source>
        <dbReference type="PROSITE" id="PS50943"/>
    </source>
</evidence>
<dbReference type="CDD" id="cd00093">
    <property type="entry name" value="HTH_XRE"/>
    <property type="match status" value="1"/>
</dbReference>
<dbReference type="InterPro" id="IPR043917">
    <property type="entry name" value="DUF5753"/>
</dbReference>
<name>A0ABP7C278_9PSEU</name>
<keyword evidence="3" id="KW-1185">Reference proteome</keyword>
<dbReference type="SMART" id="SM00530">
    <property type="entry name" value="HTH_XRE"/>
    <property type="match status" value="1"/>
</dbReference>
<accession>A0ABP7C278</accession>
<dbReference type="SUPFAM" id="SSF47413">
    <property type="entry name" value="lambda repressor-like DNA-binding domains"/>
    <property type="match status" value="1"/>
</dbReference>
<sequence length="294" mass="32587">MTTRSTVRGAAMPERSDPSALRWLIGHELRQARLRARKTQAEAGQALGCSQPRINYLETGRNQQQPEEVTTLLRLYGADVAHVDRMASLAGRADHATWWAPFTDVVPDWLKTFVGLEGLAKSAFSYEPLLIYGLLQTPAYAAALLVNNLRVATVDIERVVKLRMERQKRLTDNDEPLIFTAVIEEAALDRLVGGAEIMRDQYAHLLTLAERDNVTLHLMPTSVAVHDGLDGEFILLDFHEARSIGYVEFPDGAVYVQNHDQVAAYTLAAERLCAAALSPADTIKAIESRLAKLT</sequence>
<gene>
    <name evidence="2" type="ORF">GCM10022267_74420</name>
</gene>
<dbReference type="Gene3D" id="1.10.260.40">
    <property type="entry name" value="lambda repressor-like DNA-binding domains"/>
    <property type="match status" value="1"/>
</dbReference>
<evidence type="ECO:0000313" key="3">
    <source>
        <dbReference type="Proteomes" id="UP001500711"/>
    </source>
</evidence>
<evidence type="ECO:0000313" key="2">
    <source>
        <dbReference type="EMBL" id="GAA3676655.1"/>
    </source>
</evidence>
<dbReference type="Pfam" id="PF19054">
    <property type="entry name" value="DUF5753"/>
    <property type="match status" value="1"/>
</dbReference>
<dbReference type="InterPro" id="IPR010982">
    <property type="entry name" value="Lambda_DNA-bd_dom_sf"/>
</dbReference>
<organism evidence="2 3">
    <name type="scientific">Lentzea roselyniae</name>
    <dbReference type="NCBI Taxonomy" id="531940"/>
    <lineage>
        <taxon>Bacteria</taxon>
        <taxon>Bacillati</taxon>
        <taxon>Actinomycetota</taxon>
        <taxon>Actinomycetes</taxon>
        <taxon>Pseudonocardiales</taxon>
        <taxon>Pseudonocardiaceae</taxon>
        <taxon>Lentzea</taxon>
    </lineage>
</organism>
<reference evidence="3" key="1">
    <citation type="journal article" date="2019" name="Int. J. Syst. Evol. Microbiol.">
        <title>The Global Catalogue of Microorganisms (GCM) 10K type strain sequencing project: providing services to taxonomists for standard genome sequencing and annotation.</title>
        <authorList>
            <consortium name="The Broad Institute Genomics Platform"/>
            <consortium name="The Broad Institute Genome Sequencing Center for Infectious Disease"/>
            <person name="Wu L."/>
            <person name="Ma J."/>
        </authorList>
    </citation>
    <scope>NUCLEOTIDE SEQUENCE [LARGE SCALE GENOMIC DNA]</scope>
    <source>
        <strain evidence="3">JCM 17494</strain>
    </source>
</reference>
<protein>
    <submittedName>
        <fullName evidence="2">Helix-turn-helix transcriptional regulator</fullName>
    </submittedName>
</protein>
<feature type="domain" description="HTH cro/C1-type" evidence="1">
    <location>
        <begin position="29"/>
        <end position="83"/>
    </location>
</feature>
<dbReference type="Pfam" id="PF13560">
    <property type="entry name" value="HTH_31"/>
    <property type="match status" value="1"/>
</dbReference>
<dbReference type="Proteomes" id="UP001500711">
    <property type="component" value="Unassembled WGS sequence"/>
</dbReference>
<proteinExistence type="predicted"/>
<dbReference type="InterPro" id="IPR001387">
    <property type="entry name" value="Cro/C1-type_HTH"/>
</dbReference>
<dbReference type="RefSeq" id="WP_346135301.1">
    <property type="nucleotide sequence ID" value="NZ_BAABBE010000031.1"/>
</dbReference>